<proteinExistence type="predicted"/>
<feature type="transmembrane region" description="Helical" evidence="1">
    <location>
        <begin position="77"/>
        <end position="95"/>
    </location>
</feature>
<reference evidence="2 3" key="1">
    <citation type="journal article" date="2018" name="bioRxiv">
        <title>Evidence of independent acquisition and adaption of ultra-small bacteria to human hosts across the highly diverse yet reduced genomes of the phylum Saccharibacteria.</title>
        <authorList>
            <person name="McLean J.S."/>
            <person name="Bor B."/>
            <person name="To T.T."/>
            <person name="Liu Q."/>
            <person name="Kearns K.A."/>
            <person name="Solden L.M."/>
            <person name="Wrighton K.C."/>
            <person name="He X."/>
            <person name="Shi W."/>
        </authorList>
    </citation>
    <scope>NUCLEOTIDE SEQUENCE [LARGE SCALE GENOMIC DNA]</scope>
    <source>
        <strain evidence="2 3">TM7_CMJM_G6_1_HOT_870</strain>
    </source>
</reference>
<keyword evidence="1" id="KW-0812">Transmembrane</keyword>
<keyword evidence="1" id="KW-1133">Transmembrane helix</keyword>
<feature type="transmembrane region" description="Helical" evidence="1">
    <location>
        <begin position="35"/>
        <end position="56"/>
    </location>
</feature>
<keyword evidence="1" id="KW-0472">Membrane</keyword>
<name>A0ABY0FI16_9BACT</name>
<comment type="caution">
    <text evidence="2">The sequence shown here is derived from an EMBL/GenBank/DDBJ whole genome shotgun (WGS) entry which is preliminary data.</text>
</comment>
<evidence type="ECO:0000256" key="1">
    <source>
        <dbReference type="SAM" id="Phobius"/>
    </source>
</evidence>
<sequence length="116" mass="13484">MNEIRNDTEEIIATKQAIDKNAIETESRAVGWTAIFAPIVFFPFGIYFSIIPIIIITRAFHYVKKREYRYGKSKNSTLVLVGLCISILIIAYQLYTLYNLINYQHEVTSDPYNKVR</sequence>
<gene>
    <name evidence="2" type="ORF">G6CMJM_00380</name>
</gene>
<dbReference type="Proteomes" id="UP001190925">
    <property type="component" value="Unassembled WGS sequence"/>
</dbReference>
<evidence type="ECO:0000313" key="2">
    <source>
        <dbReference type="EMBL" id="RYC72577.1"/>
    </source>
</evidence>
<evidence type="ECO:0008006" key="4">
    <source>
        <dbReference type="Google" id="ProtNLM"/>
    </source>
</evidence>
<organism evidence="2 3">
    <name type="scientific">Candidatus Nanogingivalis gingivitcus</name>
    <dbReference type="NCBI Taxonomy" id="2171992"/>
    <lineage>
        <taxon>Bacteria</taxon>
        <taxon>Candidatus Saccharimonadota</taxon>
        <taxon>Candidatus Nanosyncoccalia</taxon>
        <taxon>Candidatus Nanogingivales</taxon>
        <taxon>Candidatus Nanogingivalaceae</taxon>
        <taxon>Candidatus Nanogingivalis</taxon>
    </lineage>
</organism>
<protein>
    <recommendedName>
        <fullName evidence="4">DUF4190 domain-containing protein</fullName>
    </recommendedName>
</protein>
<dbReference type="EMBL" id="PRLK01000005">
    <property type="protein sequence ID" value="RYC72577.1"/>
    <property type="molecule type" value="Genomic_DNA"/>
</dbReference>
<dbReference type="RefSeq" id="WP_129718787.1">
    <property type="nucleotide sequence ID" value="NZ_PRLK01000005.1"/>
</dbReference>
<keyword evidence="3" id="KW-1185">Reference proteome</keyword>
<reference evidence="2 3" key="2">
    <citation type="journal article" date="2020" name="Cell Rep.">
        <title>Acquisition and Adaptation of Ultra-small Parasitic Reduced Genome Bacteria to Mammalian Hosts.</title>
        <authorList>
            <person name="McLean J.S."/>
            <person name="Bor B."/>
            <person name="Kerns K.A."/>
            <person name="Liu Q."/>
            <person name="To T.T."/>
            <person name="Solden L."/>
            <person name="Hendrickson E.L."/>
            <person name="Wrighton K."/>
            <person name="Shi W."/>
            <person name="He X."/>
        </authorList>
    </citation>
    <scope>NUCLEOTIDE SEQUENCE [LARGE SCALE GENOMIC DNA]</scope>
    <source>
        <strain evidence="2 3">TM7_CMJM_G6_1_HOT_870</strain>
    </source>
</reference>
<accession>A0ABY0FI16</accession>
<evidence type="ECO:0000313" key="3">
    <source>
        <dbReference type="Proteomes" id="UP001190925"/>
    </source>
</evidence>